<name>A0A9N9T8Q3_DIABA</name>
<sequence>MQSSSSSRKSKIMALAKKIKSERYAPDQVRNSEVSERFFLSEENAALVSYDNANYVIATDNDNNKLDTSLLRVDLLPKRKDEFQISDFVSNNDDDLIKNPNYESNFGSSSSFSSFTLNDSSSSSSYYSPGCNSFLGWWFVVFTVTLVACIISIREVYKKWLRAPVIVSFATKETPIYSIPFPAVTICPETKSTQALYSHMGIVKKFLNKQNLTERE</sequence>
<dbReference type="Pfam" id="PF00858">
    <property type="entry name" value="ASC"/>
    <property type="match status" value="1"/>
</dbReference>
<keyword evidence="10 12" id="KW-0739">Sodium transport</keyword>
<evidence type="ECO:0000256" key="6">
    <source>
        <dbReference type="ARBA" id="ARBA00022989"/>
    </source>
</evidence>
<dbReference type="Proteomes" id="UP001153709">
    <property type="component" value="Chromosome 8"/>
</dbReference>
<organism evidence="14 15">
    <name type="scientific">Diabrotica balteata</name>
    <name type="common">Banded cucumber beetle</name>
    <dbReference type="NCBI Taxonomy" id="107213"/>
    <lineage>
        <taxon>Eukaryota</taxon>
        <taxon>Metazoa</taxon>
        <taxon>Ecdysozoa</taxon>
        <taxon>Arthropoda</taxon>
        <taxon>Hexapoda</taxon>
        <taxon>Insecta</taxon>
        <taxon>Pterygota</taxon>
        <taxon>Neoptera</taxon>
        <taxon>Endopterygota</taxon>
        <taxon>Coleoptera</taxon>
        <taxon>Polyphaga</taxon>
        <taxon>Cucujiformia</taxon>
        <taxon>Chrysomeloidea</taxon>
        <taxon>Chrysomelidae</taxon>
        <taxon>Galerucinae</taxon>
        <taxon>Diabroticina</taxon>
        <taxon>Diabroticites</taxon>
        <taxon>Diabrotica</taxon>
    </lineage>
</organism>
<reference evidence="14" key="1">
    <citation type="submission" date="2022-01" db="EMBL/GenBank/DDBJ databases">
        <authorList>
            <person name="King R."/>
        </authorList>
    </citation>
    <scope>NUCLEOTIDE SEQUENCE</scope>
</reference>
<keyword evidence="3 12" id="KW-0813">Transport</keyword>
<dbReference type="GO" id="GO:0005272">
    <property type="term" value="F:sodium channel activity"/>
    <property type="evidence" value="ECO:0007669"/>
    <property type="project" value="UniProtKB-KW"/>
</dbReference>
<keyword evidence="6 13" id="KW-1133">Transmembrane helix</keyword>
<comment type="similarity">
    <text evidence="2 12">Belongs to the amiloride-sensitive sodium channel (TC 1.A.6) family.</text>
</comment>
<dbReference type="InterPro" id="IPR001873">
    <property type="entry name" value="ENaC"/>
</dbReference>
<accession>A0A9N9T8Q3</accession>
<dbReference type="AlphaFoldDB" id="A0A9N9T8Q3"/>
<evidence type="ECO:0000256" key="11">
    <source>
        <dbReference type="ARBA" id="ARBA00023303"/>
    </source>
</evidence>
<keyword evidence="7" id="KW-0915">Sodium</keyword>
<keyword evidence="4 12" id="KW-0894">Sodium channel</keyword>
<gene>
    <name evidence="14" type="ORF">DIABBA_LOCUS11544</name>
</gene>
<feature type="transmembrane region" description="Helical" evidence="13">
    <location>
        <begin position="134"/>
        <end position="153"/>
    </location>
</feature>
<evidence type="ECO:0000256" key="2">
    <source>
        <dbReference type="ARBA" id="ARBA00007193"/>
    </source>
</evidence>
<keyword evidence="5 12" id="KW-0812">Transmembrane</keyword>
<dbReference type="EMBL" id="OU898283">
    <property type="protein sequence ID" value="CAG9838696.1"/>
    <property type="molecule type" value="Genomic_DNA"/>
</dbReference>
<evidence type="ECO:0000256" key="13">
    <source>
        <dbReference type="SAM" id="Phobius"/>
    </source>
</evidence>
<evidence type="ECO:0000256" key="8">
    <source>
        <dbReference type="ARBA" id="ARBA00023065"/>
    </source>
</evidence>
<comment type="subcellular location">
    <subcellularLocation>
        <location evidence="1">Membrane</location>
        <topology evidence="1">Multi-pass membrane protein</topology>
    </subcellularLocation>
</comment>
<evidence type="ECO:0000256" key="3">
    <source>
        <dbReference type="ARBA" id="ARBA00022448"/>
    </source>
</evidence>
<protein>
    <submittedName>
        <fullName evidence="14">Uncharacterized protein</fullName>
    </submittedName>
</protein>
<keyword evidence="15" id="KW-1185">Reference proteome</keyword>
<keyword evidence="11 12" id="KW-0407">Ion channel</keyword>
<evidence type="ECO:0000313" key="15">
    <source>
        <dbReference type="Proteomes" id="UP001153709"/>
    </source>
</evidence>
<evidence type="ECO:0000256" key="10">
    <source>
        <dbReference type="ARBA" id="ARBA00023201"/>
    </source>
</evidence>
<evidence type="ECO:0000256" key="12">
    <source>
        <dbReference type="RuleBase" id="RU000679"/>
    </source>
</evidence>
<evidence type="ECO:0000256" key="4">
    <source>
        <dbReference type="ARBA" id="ARBA00022461"/>
    </source>
</evidence>
<dbReference type="GO" id="GO:0016020">
    <property type="term" value="C:membrane"/>
    <property type="evidence" value="ECO:0007669"/>
    <property type="project" value="UniProtKB-SubCell"/>
</dbReference>
<evidence type="ECO:0000256" key="5">
    <source>
        <dbReference type="ARBA" id="ARBA00022692"/>
    </source>
</evidence>
<evidence type="ECO:0000256" key="9">
    <source>
        <dbReference type="ARBA" id="ARBA00023136"/>
    </source>
</evidence>
<proteinExistence type="inferred from homology"/>
<keyword evidence="8 12" id="KW-0406">Ion transport</keyword>
<evidence type="ECO:0000313" key="14">
    <source>
        <dbReference type="EMBL" id="CAG9838696.1"/>
    </source>
</evidence>
<dbReference type="OrthoDB" id="6021021at2759"/>
<keyword evidence="9 13" id="KW-0472">Membrane</keyword>
<evidence type="ECO:0000256" key="1">
    <source>
        <dbReference type="ARBA" id="ARBA00004141"/>
    </source>
</evidence>
<evidence type="ECO:0000256" key="7">
    <source>
        <dbReference type="ARBA" id="ARBA00023053"/>
    </source>
</evidence>